<feature type="compositionally biased region" description="Low complexity" evidence="1">
    <location>
        <begin position="208"/>
        <end position="225"/>
    </location>
</feature>
<feature type="region of interest" description="Disordered" evidence="1">
    <location>
        <begin position="357"/>
        <end position="516"/>
    </location>
</feature>
<keyword evidence="3" id="KW-1185">Reference proteome</keyword>
<evidence type="ECO:0000313" key="3">
    <source>
        <dbReference type="Proteomes" id="UP001140091"/>
    </source>
</evidence>
<reference evidence="2" key="1">
    <citation type="submission" date="2022-06" db="EMBL/GenBank/DDBJ databases">
        <title>Genome Sequence of Candolleomyces eurysporus.</title>
        <authorList>
            <person name="Buettner E."/>
        </authorList>
    </citation>
    <scope>NUCLEOTIDE SEQUENCE</scope>
    <source>
        <strain evidence="2">VTCC 930004</strain>
    </source>
</reference>
<feature type="compositionally biased region" description="Low complexity" evidence="1">
    <location>
        <begin position="418"/>
        <end position="431"/>
    </location>
</feature>
<dbReference type="EMBL" id="JANBPK010000880">
    <property type="protein sequence ID" value="KAJ2929319.1"/>
    <property type="molecule type" value="Genomic_DNA"/>
</dbReference>
<feature type="compositionally biased region" description="Low complexity" evidence="1">
    <location>
        <begin position="120"/>
        <end position="134"/>
    </location>
</feature>
<organism evidence="2 3">
    <name type="scientific">Candolleomyces eurysporus</name>
    <dbReference type="NCBI Taxonomy" id="2828524"/>
    <lineage>
        <taxon>Eukaryota</taxon>
        <taxon>Fungi</taxon>
        <taxon>Dikarya</taxon>
        <taxon>Basidiomycota</taxon>
        <taxon>Agaricomycotina</taxon>
        <taxon>Agaricomycetes</taxon>
        <taxon>Agaricomycetidae</taxon>
        <taxon>Agaricales</taxon>
        <taxon>Agaricineae</taxon>
        <taxon>Psathyrellaceae</taxon>
        <taxon>Candolleomyces</taxon>
    </lineage>
</organism>
<feature type="compositionally biased region" description="Polar residues" evidence="1">
    <location>
        <begin position="1"/>
        <end position="14"/>
    </location>
</feature>
<feature type="region of interest" description="Disordered" evidence="1">
    <location>
        <begin position="1"/>
        <end position="146"/>
    </location>
</feature>
<feature type="region of interest" description="Disordered" evidence="1">
    <location>
        <begin position="198"/>
        <end position="273"/>
    </location>
</feature>
<dbReference type="OrthoDB" id="3071640at2759"/>
<gene>
    <name evidence="2" type="ORF">H1R20_g7770</name>
</gene>
<feature type="compositionally biased region" description="Basic and acidic residues" evidence="1">
    <location>
        <begin position="35"/>
        <end position="44"/>
    </location>
</feature>
<evidence type="ECO:0000256" key="1">
    <source>
        <dbReference type="SAM" id="MobiDB-lite"/>
    </source>
</evidence>
<name>A0A9W8MI23_9AGAR</name>
<proteinExistence type="predicted"/>
<feature type="compositionally biased region" description="Polar residues" evidence="1">
    <location>
        <begin position="304"/>
        <end position="314"/>
    </location>
</feature>
<evidence type="ECO:0000313" key="2">
    <source>
        <dbReference type="EMBL" id="KAJ2929319.1"/>
    </source>
</evidence>
<sequence>MQLKPVSTSLSAPQLDNKRRFVGRGGSGSKQRSIKGKDVQRDAEGLAGPNSFSGEGTAEEEAGTIVRLPGRGGAGSRPRVVADGVVKGNSGLKLLWPRGKKARKLSGQSTTSPGHARQLSTESSASASTIQATTPSPPLPNPVTTADFNIDIDMASSVQKPSTSVHDRKPGNISKIARTMGELPPHMIYQQLLNKKHPTSLPKLDTDSYISSSSSITSNPPSGSPRNSKPKRNSLSLPYHLGPASGSSSTSSFVRSSAMDHGRESLAPSQRTVSTCGTLSDLHRFALADDLSESWGEIRDDSYNDSPSSESPITFSPPTPIVERPHSSILSYRDSITSTISSTPGFPATVNHAVMSDTESPAGVSSSSSSSSSSLASSHGPRPALSLSFGSTRGLESSRLEQDASEEGDVKTPVNVRSGTSSAATTGVSESPLPPPSGPTSAATAVSKEQHLGNVKSHDDSSSSPSHRPKPSLTSLSSTASSEIHATRPDTPFGDYGVPHTPYTPPASKRRWSITTGPYDDGKDLVIIASSRTSATSVSDSQGWSGEWNTKLPDVIQALRLL</sequence>
<dbReference type="Proteomes" id="UP001140091">
    <property type="component" value="Unassembled WGS sequence"/>
</dbReference>
<dbReference type="AlphaFoldDB" id="A0A9W8MI23"/>
<feature type="region of interest" description="Disordered" evidence="1">
    <location>
        <begin position="298"/>
        <end position="325"/>
    </location>
</feature>
<feature type="compositionally biased region" description="Low complexity" evidence="1">
    <location>
        <begin position="245"/>
        <end position="257"/>
    </location>
</feature>
<comment type="caution">
    <text evidence="2">The sequence shown here is derived from an EMBL/GenBank/DDBJ whole genome shotgun (WGS) entry which is preliminary data.</text>
</comment>
<feature type="compositionally biased region" description="Basic and acidic residues" evidence="1">
    <location>
        <begin position="448"/>
        <end position="461"/>
    </location>
</feature>
<feature type="non-terminal residue" evidence="2">
    <location>
        <position position="562"/>
    </location>
</feature>
<feature type="compositionally biased region" description="Low complexity" evidence="1">
    <location>
        <begin position="365"/>
        <end position="378"/>
    </location>
</feature>
<accession>A0A9W8MI23</accession>
<protein>
    <submittedName>
        <fullName evidence="2">Uncharacterized protein</fullName>
    </submittedName>
</protein>
<feature type="compositionally biased region" description="Low complexity" evidence="1">
    <location>
        <begin position="462"/>
        <end position="482"/>
    </location>
</feature>